<evidence type="ECO:0000313" key="2">
    <source>
        <dbReference type="EMBL" id="PSJ47498.1"/>
    </source>
</evidence>
<gene>
    <name evidence="2" type="ORF">C7H85_01290</name>
</gene>
<evidence type="ECO:0000313" key="3">
    <source>
        <dbReference type="Proteomes" id="UP000240243"/>
    </source>
</evidence>
<protein>
    <recommendedName>
        <fullName evidence="1">ABM domain-containing protein</fullName>
    </recommendedName>
</protein>
<dbReference type="Gene3D" id="3.30.70.100">
    <property type="match status" value="1"/>
</dbReference>
<dbReference type="SUPFAM" id="SSF54909">
    <property type="entry name" value="Dimeric alpha+beta barrel"/>
    <property type="match status" value="1"/>
</dbReference>
<name>A0A2P7RB84_9GAMM</name>
<dbReference type="InterPro" id="IPR011008">
    <property type="entry name" value="Dimeric_a/b-barrel"/>
</dbReference>
<keyword evidence="3" id="KW-1185">Reference proteome</keyword>
<sequence>MHASIRRYKTRPGAAEELLQRVNAGFAAIISQAPGFLAYYALNAGNNVVVSFSLFDSADTAAASNRLAADWVRENIAALVVAPPEISGGPVTTMITARSGTTEDESLNI</sequence>
<proteinExistence type="predicted"/>
<dbReference type="Proteomes" id="UP000240243">
    <property type="component" value="Unassembled WGS sequence"/>
</dbReference>
<feature type="domain" description="ABM" evidence="1">
    <location>
        <begin position="1"/>
        <end position="63"/>
    </location>
</feature>
<evidence type="ECO:0000259" key="1">
    <source>
        <dbReference type="Pfam" id="PF03992"/>
    </source>
</evidence>
<dbReference type="RefSeq" id="WP_106727911.1">
    <property type="nucleotide sequence ID" value="NZ_PXYG01000001.1"/>
</dbReference>
<dbReference type="EMBL" id="PXYG01000001">
    <property type="protein sequence ID" value="PSJ47498.1"/>
    <property type="molecule type" value="Genomic_DNA"/>
</dbReference>
<dbReference type="Pfam" id="PF03992">
    <property type="entry name" value="ABM"/>
    <property type="match status" value="1"/>
</dbReference>
<comment type="caution">
    <text evidence="2">The sequence shown here is derived from an EMBL/GenBank/DDBJ whole genome shotgun (WGS) entry which is preliminary data.</text>
</comment>
<reference evidence="2 3" key="1">
    <citation type="submission" date="2018-03" db="EMBL/GenBank/DDBJ databases">
        <title>The draft genome of Zobellella sp. 59N8.</title>
        <authorList>
            <person name="Liu L."/>
            <person name="Li L."/>
            <person name="Zhang X."/>
            <person name="Liang L."/>
            <person name="Wang T."/>
        </authorList>
    </citation>
    <scope>NUCLEOTIDE SEQUENCE [LARGE SCALE GENOMIC DNA]</scope>
    <source>
        <strain evidence="2 3">59N8</strain>
    </source>
</reference>
<accession>A0A2P7RB84</accession>
<dbReference type="InterPro" id="IPR007138">
    <property type="entry name" value="ABM_dom"/>
</dbReference>
<organism evidence="2 3">
    <name type="scientific">Zobellella endophytica</name>
    <dbReference type="NCBI Taxonomy" id="2116700"/>
    <lineage>
        <taxon>Bacteria</taxon>
        <taxon>Pseudomonadati</taxon>
        <taxon>Pseudomonadota</taxon>
        <taxon>Gammaproteobacteria</taxon>
        <taxon>Aeromonadales</taxon>
        <taxon>Aeromonadaceae</taxon>
        <taxon>Zobellella</taxon>
    </lineage>
</organism>
<dbReference type="AlphaFoldDB" id="A0A2P7RB84"/>
<dbReference type="OrthoDB" id="8245835at2"/>